<feature type="domain" description="HTH araC/xylS-type" evidence="9">
    <location>
        <begin position="413"/>
        <end position="515"/>
    </location>
</feature>
<keyword evidence="5" id="KW-0805">Transcription regulation</keyword>
<evidence type="ECO:0000256" key="7">
    <source>
        <dbReference type="ARBA" id="ARBA00023163"/>
    </source>
</evidence>
<proteinExistence type="predicted"/>
<comment type="subcellular location">
    <subcellularLocation>
        <location evidence="1">Cytoplasm</location>
    </subcellularLocation>
</comment>
<evidence type="ECO:0000256" key="4">
    <source>
        <dbReference type="ARBA" id="ARBA00023012"/>
    </source>
</evidence>
<dbReference type="PANTHER" id="PTHR42713:SF3">
    <property type="entry name" value="TRANSCRIPTIONAL REGULATORY PROTEIN HPTR"/>
    <property type="match status" value="1"/>
</dbReference>
<dbReference type="PROSITE" id="PS50110">
    <property type="entry name" value="RESPONSE_REGULATORY"/>
    <property type="match status" value="1"/>
</dbReference>
<dbReference type="SMART" id="SM00342">
    <property type="entry name" value="HTH_ARAC"/>
    <property type="match status" value="1"/>
</dbReference>
<dbReference type="CDD" id="cd17536">
    <property type="entry name" value="REC_YesN-like"/>
    <property type="match status" value="1"/>
</dbReference>
<dbReference type="SMART" id="SM00448">
    <property type="entry name" value="REC"/>
    <property type="match status" value="1"/>
</dbReference>
<dbReference type="PROSITE" id="PS01124">
    <property type="entry name" value="HTH_ARAC_FAMILY_2"/>
    <property type="match status" value="1"/>
</dbReference>
<evidence type="ECO:0000259" key="9">
    <source>
        <dbReference type="PROSITE" id="PS01124"/>
    </source>
</evidence>
<sequence>MYKVLLVDDERIILDGISSVVDWKGAGTVLAGTARNGLDAFELIQRDPPDIVISDIRMPGMDGLELSAKVAESYPGIKLILLSGFGEFEYARSAMQYGVRHYLLKPCNENSIAQALRELVLELDRERKREQFVSRIREGLNKVLPHVKEQFLKEFVTNKTYGGRDWEYYRSLFGLDLEDHMVRLLLFRLEGDFEFEHLFAVKNIAEELLEKTILSSTVGEHVLMVVLDTEPVDELHARIGRIRETFLQYYRIELTAALSEPGEITRARSLYKQTLECLNHRFYVGEGSLITKQDLLRAGRNESSDFTFEEDDVLLPVKTGCWDDAAREIDRFFAAVAGLRSDITTAKSYVIQLFMAMIRLGDAGALPNGMDKLVQLMELDTLQAIQAFFKETARGITLSHYEQTRSKHSAIVGKVIGIIGEHLGDPGLSLNWVAHRMLYMNSDYLGKLFKKETGEKFSNYVMKVRIAKATELIGQRSDIKIFELAEQLGFGDNPQYFSQVFKKNVGCTPSEYMKSIWGTSDI</sequence>
<name>A0ABT4QCZ8_9BACL</name>
<keyword evidence="12" id="KW-1185">Reference proteome</keyword>
<dbReference type="InterPro" id="IPR011006">
    <property type="entry name" value="CheY-like_superfamily"/>
</dbReference>
<evidence type="ECO:0000256" key="2">
    <source>
        <dbReference type="ARBA" id="ARBA00022490"/>
    </source>
</evidence>
<evidence type="ECO:0000313" key="11">
    <source>
        <dbReference type="EMBL" id="MCZ8514715.1"/>
    </source>
</evidence>
<dbReference type="RefSeq" id="WP_269883237.1">
    <property type="nucleotide sequence ID" value="NZ_JAQAGZ010000013.1"/>
</dbReference>
<evidence type="ECO:0000256" key="1">
    <source>
        <dbReference type="ARBA" id="ARBA00004496"/>
    </source>
</evidence>
<accession>A0ABT4QCZ8</accession>
<dbReference type="InterPro" id="IPR051552">
    <property type="entry name" value="HptR"/>
</dbReference>
<dbReference type="EMBL" id="JAQAGZ010000013">
    <property type="protein sequence ID" value="MCZ8514715.1"/>
    <property type="molecule type" value="Genomic_DNA"/>
</dbReference>
<evidence type="ECO:0000256" key="5">
    <source>
        <dbReference type="ARBA" id="ARBA00023015"/>
    </source>
</evidence>
<keyword evidence="7" id="KW-0804">Transcription</keyword>
<protein>
    <submittedName>
        <fullName evidence="11">Response regulator transcription factor</fullName>
    </submittedName>
</protein>
<dbReference type="InterPro" id="IPR009057">
    <property type="entry name" value="Homeodomain-like_sf"/>
</dbReference>
<dbReference type="InterPro" id="IPR018060">
    <property type="entry name" value="HTH_AraC"/>
</dbReference>
<dbReference type="SUPFAM" id="SSF52172">
    <property type="entry name" value="CheY-like"/>
    <property type="match status" value="1"/>
</dbReference>
<organism evidence="11 12">
    <name type="scientific">Paenibacillus gyeongsangnamensis</name>
    <dbReference type="NCBI Taxonomy" id="3388067"/>
    <lineage>
        <taxon>Bacteria</taxon>
        <taxon>Bacillati</taxon>
        <taxon>Bacillota</taxon>
        <taxon>Bacilli</taxon>
        <taxon>Bacillales</taxon>
        <taxon>Paenibacillaceae</taxon>
        <taxon>Paenibacillus</taxon>
    </lineage>
</organism>
<gene>
    <name evidence="11" type="ORF">O9H85_20250</name>
</gene>
<dbReference type="SUPFAM" id="SSF46689">
    <property type="entry name" value="Homeodomain-like"/>
    <property type="match status" value="1"/>
</dbReference>
<comment type="caution">
    <text evidence="11">The sequence shown here is derived from an EMBL/GenBank/DDBJ whole genome shotgun (WGS) entry which is preliminary data.</text>
</comment>
<feature type="domain" description="Response regulatory" evidence="10">
    <location>
        <begin position="3"/>
        <end position="120"/>
    </location>
</feature>
<dbReference type="Gene3D" id="1.10.10.60">
    <property type="entry name" value="Homeodomain-like"/>
    <property type="match status" value="2"/>
</dbReference>
<evidence type="ECO:0000313" key="12">
    <source>
        <dbReference type="Proteomes" id="UP001527882"/>
    </source>
</evidence>
<reference evidence="11 12" key="1">
    <citation type="submission" date="2022-12" db="EMBL/GenBank/DDBJ databases">
        <title>Draft genome sequence of Paenibacillus sp. dW9.</title>
        <authorList>
            <person name="Choi E.-W."/>
            <person name="Kim D.-U."/>
        </authorList>
    </citation>
    <scope>NUCLEOTIDE SEQUENCE [LARGE SCALE GENOMIC DNA]</scope>
    <source>
        <strain evidence="12">dW9</strain>
    </source>
</reference>
<evidence type="ECO:0000256" key="6">
    <source>
        <dbReference type="ARBA" id="ARBA00023125"/>
    </source>
</evidence>
<evidence type="ECO:0000256" key="8">
    <source>
        <dbReference type="PROSITE-ProRule" id="PRU00169"/>
    </source>
</evidence>
<dbReference type="Pfam" id="PF12833">
    <property type="entry name" value="HTH_18"/>
    <property type="match status" value="1"/>
</dbReference>
<dbReference type="PANTHER" id="PTHR42713">
    <property type="entry name" value="HISTIDINE KINASE-RELATED"/>
    <property type="match status" value="1"/>
</dbReference>
<feature type="modified residue" description="4-aspartylphosphate" evidence="8">
    <location>
        <position position="55"/>
    </location>
</feature>
<dbReference type="InterPro" id="IPR001789">
    <property type="entry name" value="Sig_transdc_resp-reg_receiver"/>
</dbReference>
<keyword evidence="2" id="KW-0963">Cytoplasm</keyword>
<keyword evidence="6" id="KW-0238">DNA-binding</keyword>
<evidence type="ECO:0000256" key="3">
    <source>
        <dbReference type="ARBA" id="ARBA00022553"/>
    </source>
</evidence>
<dbReference type="Proteomes" id="UP001527882">
    <property type="component" value="Unassembled WGS sequence"/>
</dbReference>
<dbReference type="Pfam" id="PF00072">
    <property type="entry name" value="Response_reg"/>
    <property type="match status" value="1"/>
</dbReference>
<dbReference type="Gene3D" id="3.40.50.2300">
    <property type="match status" value="1"/>
</dbReference>
<evidence type="ECO:0000259" key="10">
    <source>
        <dbReference type="PROSITE" id="PS50110"/>
    </source>
</evidence>
<keyword evidence="3 8" id="KW-0597">Phosphoprotein</keyword>
<keyword evidence="4" id="KW-0902">Two-component regulatory system</keyword>